<evidence type="ECO:0000313" key="1">
    <source>
        <dbReference type="EMBL" id="MVB10451.1"/>
    </source>
</evidence>
<reference evidence="1 2" key="1">
    <citation type="submission" date="2019-09" db="EMBL/GenBank/DDBJ databases">
        <title>Genome sequence of Clostridium sp. EA1.</title>
        <authorList>
            <person name="Poehlein A."/>
            <person name="Bengelsdorf F.R."/>
            <person name="Daniel R."/>
        </authorList>
    </citation>
    <scope>NUCLEOTIDE SEQUENCE [LARGE SCALE GENOMIC DNA]</scope>
    <source>
        <strain evidence="1 2">EA1</strain>
    </source>
</reference>
<keyword evidence="2" id="KW-1185">Reference proteome</keyword>
<sequence length="72" mass="8415">MRISKSPIDRCPHCGSTEGYYTKEQVHGSIQYMYNFDGTEADNGEMYDYLNYTGGKYAYCLRCGKRLFKMEE</sequence>
<dbReference type="OrthoDB" id="2084523at2"/>
<dbReference type="Proteomes" id="UP000469440">
    <property type="component" value="Unassembled WGS sequence"/>
</dbReference>
<proteinExistence type="predicted"/>
<dbReference type="AlphaFoldDB" id="A0A6N8HX82"/>
<gene>
    <name evidence="1" type="ORF">CAFE_11400</name>
</gene>
<dbReference type="RefSeq" id="WP_156990069.1">
    <property type="nucleotide sequence ID" value="NZ_VWXL01000029.1"/>
</dbReference>
<accession>A0A6N8HX82</accession>
<protein>
    <submittedName>
        <fullName evidence="1">Uncharacterized protein</fullName>
    </submittedName>
</protein>
<comment type="caution">
    <text evidence="1">The sequence shown here is derived from an EMBL/GenBank/DDBJ whole genome shotgun (WGS) entry which is preliminary data.</text>
</comment>
<dbReference type="EMBL" id="VWXL01000029">
    <property type="protein sequence ID" value="MVB10451.1"/>
    <property type="molecule type" value="Genomic_DNA"/>
</dbReference>
<organism evidence="1 2">
    <name type="scientific">Caproicibacter fermentans</name>
    <dbReference type="NCBI Taxonomy" id="2576756"/>
    <lineage>
        <taxon>Bacteria</taxon>
        <taxon>Bacillati</taxon>
        <taxon>Bacillota</taxon>
        <taxon>Clostridia</taxon>
        <taxon>Eubacteriales</taxon>
        <taxon>Acutalibacteraceae</taxon>
        <taxon>Caproicibacter</taxon>
    </lineage>
</organism>
<name>A0A6N8HX82_9FIRM</name>
<evidence type="ECO:0000313" key="2">
    <source>
        <dbReference type="Proteomes" id="UP000469440"/>
    </source>
</evidence>